<proteinExistence type="predicted"/>
<keyword evidence="2" id="KW-1185">Reference proteome</keyword>
<sequence>MVDAPAFYTVPSATSRTLVTRKDSWPARMPQCLFPWLLRSKAHTQQVQAHTAGRWPLGGTSLMDGGDSNTMRAQRTRQSDFTRRSAGFQSTHPIWYRSKVNSVEAKSPDERSLNHREARLPGPQVCYREASYAGNKFSTRLRDNRRVALRAVEGGHGVARASRVGAMMFRVVTSRRAPRIRPQGVSPTCCLLSEYDSRHRYPFN</sequence>
<dbReference type="Proteomes" id="UP001232148">
    <property type="component" value="Unassembled WGS sequence"/>
</dbReference>
<comment type="caution">
    <text evidence="1">The sequence shown here is derived from an EMBL/GenBank/DDBJ whole genome shotgun (WGS) entry which is preliminary data.</text>
</comment>
<gene>
    <name evidence="1" type="ORF">LX32DRAFT_367978</name>
</gene>
<evidence type="ECO:0000313" key="2">
    <source>
        <dbReference type="Proteomes" id="UP001232148"/>
    </source>
</evidence>
<accession>A0AAD9HT56</accession>
<organism evidence="1 2">
    <name type="scientific">Colletotrichum zoysiae</name>
    <dbReference type="NCBI Taxonomy" id="1216348"/>
    <lineage>
        <taxon>Eukaryota</taxon>
        <taxon>Fungi</taxon>
        <taxon>Dikarya</taxon>
        <taxon>Ascomycota</taxon>
        <taxon>Pezizomycotina</taxon>
        <taxon>Sordariomycetes</taxon>
        <taxon>Hypocreomycetidae</taxon>
        <taxon>Glomerellales</taxon>
        <taxon>Glomerellaceae</taxon>
        <taxon>Colletotrichum</taxon>
        <taxon>Colletotrichum graminicola species complex</taxon>
    </lineage>
</organism>
<protein>
    <submittedName>
        <fullName evidence="1">Uncharacterized protein</fullName>
    </submittedName>
</protein>
<reference evidence="1" key="1">
    <citation type="submission" date="2021-06" db="EMBL/GenBank/DDBJ databases">
        <title>Comparative genomics, transcriptomics and evolutionary studies reveal genomic signatures of adaptation to plant cell wall in hemibiotrophic fungi.</title>
        <authorList>
            <consortium name="DOE Joint Genome Institute"/>
            <person name="Baroncelli R."/>
            <person name="Diaz J.F."/>
            <person name="Benocci T."/>
            <person name="Peng M."/>
            <person name="Battaglia E."/>
            <person name="Haridas S."/>
            <person name="Andreopoulos W."/>
            <person name="Labutti K."/>
            <person name="Pangilinan J."/>
            <person name="Floch G.L."/>
            <person name="Makela M.R."/>
            <person name="Henrissat B."/>
            <person name="Grigoriev I.V."/>
            <person name="Crouch J.A."/>
            <person name="De Vries R.P."/>
            <person name="Sukno S.A."/>
            <person name="Thon M.R."/>
        </authorList>
    </citation>
    <scope>NUCLEOTIDE SEQUENCE</scope>
    <source>
        <strain evidence="1">MAFF235873</strain>
    </source>
</reference>
<dbReference type="AlphaFoldDB" id="A0AAD9HT56"/>
<name>A0AAD9HT56_9PEZI</name>
<evidence type="ECO:0000313" key="1">
    <source>
        <dbReference type="EMBL" id="KAK2034563.1"/>
    </source>
</evidence>
<dbReference type="EMBL" id="MU842813">
    <property type="protein sequence ID" value="KAK2034563.1"/>
    <property type="molecule type" value="Genomic_DNA"/>
</dbReference>